<reference evidence="5 6" key="1">
    <citation type="journal article" date="2024" name="bioRxiv">
        <title>A reference genome for Trichogramma kaykai: A tiny desert-dwelling parasitoid wasp with competing sex-ratio distorters.</title>
        <authorList>
            <person name="Culotta J."/>
            <person name="Lindsey A.R."/>
        </authorList>
    </citation>
    <scope>NUCLEOTIDE SEQUENCE [LARGE SCALE GENOMIC DNA]</scope>
    <source>
        <strain evidence="5 6">KSX58</strain>
    </source>
</reference>
<comment type="caution">
    <text evidence="5">The sequence shown here is derived from an EMBL/GenBank/DDBJ whole genome shotgun (WGS) entry which is preliminary data.</text>
</comment>
<feature type="transmembrane region" description="Helical" evidence="2">
    <location>
        <begin position="499"/>
        <end position="518"/>
    </location>
</feature>
<keyword evidence="2" id="KW-1133">Transmembrane helix</keyword>
<dbReference type="EMBL" id="JBJJXI010000102">
    <property type="protein sequence ID" value="KAL3392644.1"/>
    <property type="molecule type" value="Genomic_DNA"/>
</dbReference>
<dbReference type="Pfam" id="PF16040">
    <property type="entry name" value="APD1-4_N"/>
    <property type="match status" value="1"/>
</dbReference>
<dbReference type="PANTHER" id="PTHR39077">
    <property type="entry name" value="DUF4793 DOMAIN-CONTAINING PROTEIN"/>
    <property type="match status" value="1"/>
</dbReference>
<keyword evidence="2" id="KW-0472">Membrane</keyword>
<feature type="domain" description="E3 ubiquitin-protein ligase APD1-4 N-terminal" evidence="3">
    <location>
        <begin position="98"/>
        <end position="167"/>
    </location>
</feature>
<dbReference type="AlphaFoldDB" id="A0ABD2WJ45"/>
<organism evidence="5 6">
    <name type="scientific">Trichogramma kaykai</name>
    <dbReference type="NCBI Taxonomy" id="54128"/>
    <lineage>
        <taxon>Eukaryota</taxon>
        <taxon>Metazoa</taxon>
        <taxon>Ecdysozoa</taxon>
        <taxon>Arthropoda</taxon>
        <taxon>Hexapoda</taxon>
        <taxon>Insecta</taxon>
        <taxon>Pterygota</taxon>
        <taxon>Neoptera</taxon>
        <taxon>Endopterygota</taxon>
        <taxon>Hymenoptera</taxon>
        <taxon>Apocrita</taxon>
        <taxon>Proctotrupomorpha</taxon>
        <taxon>Chalcidoidea</taxon>
        <taxon>Trichogrammatidae</taxon>
        <taxon>Trichogramma</taxon>
    </lineage>
</organism>
<evidence type="ECO:0000313" key="5">
    <source>
        <dbReference type="EMBL" id="KAL3392644.1"/>
    </source>
</evidence>
<dbReference type="InterPro" id="IPR032008">
    <property type="entry name" value="APD1-4_N"/>
</dbReference>
<sequence length="519" mass="59463">MATDAGMHMSNRQVGYYRSYKYQSLDLLNRIDKMKGIKRVAIFCTLMTVLPAFLVILPIYLRKHVFKDREFTVIESDILDITSGISPIFCSEHSLKMNGTFDAFQISERPEKPSFRKHIRLKKSMTLPDDTFEYWGFYLKKEATVILSFCSRFKGATILFVKGEKNLSTCGMLDHNRKKAGTVGILSPQVKITFQESVVVSSGEKFNNAMQLNNESHVLNPGNILSQNTSKAAVKELLHNDNATKVLVNTFSEYLNKTHNEISLKQRHLKKRMLRLEMLDEENEKLKESNDEGNLMNQTDDDSSLKYKIRLNMLKKQLMLDSEAGEKEENNHAMEESDNVNNRFKRQGIVHGGNVPKHDTSDESYSSFENGLDECFEGRTLSKYKFDDVDQCLDVNHLLSKGKKRAQLSYDIPEDGYYYFIFYNNNDIVSNDIHAIFEIYKPSLLHENVTRSCINQTECTFQLTMTSSDMVVVEVPIKDGIEQELDDVSKLVSTCVPRMAVYAIFPIAILFLILGCAFM</sequence>
<feature type="domain" description="E3 ubiquitin-protein ligase APD1-4 middle" evidence="4">
    <location>
        <begin position="408"/>
        <end position="516"/>
    </location>
</feature>
<keyword evidence="2" id="KW-0812">Transmembrane</keyword>
<dbReference type="InterPro" id="IPR032010">
    <property type="entry name" value="APD1-4_M"/>
</dbReference>
<evidence type="ECO:0000259" key="3">
    <source>
        <dbReference type="Pfam" id="PF16040"/>
    </source>
</evidence>
<dbReference type="Pfam" id="PF16041">
    <property type="entry name" value="APD1-4_M"/>
    <property type="match status" value="1"/>
</dbReference>
<keyword evidence="1" id="KW-0175">Coiled coil</keyword>
<evidence type="ECO:0000313" key="6">
    <source>
        <dbReference type="Proteomes" id="UP001627154"/>
    </source>
</evidence>
<proteinExistence type="predicted"/>
<dbReference type="Proteomes" id="UP001627154">
    <property type="component" value="Unassembled WGS sequence"/>
</dbReference>
<protein>
    <recommendedName>
        <fullName evidence="7">E3 ubiquitin-protein ligase APD1-4 middle domain-containing protein</fullName>
    </recommendedName>
</protein>
<dbReference type="PANTHER" id="PTHR39077:SF2">
    <property type="entry name" value="E3 UBIQUITIN-PROTEIN LIGASE APD1-4 MIDDLE DOMAIN-CONTAINING PROTEIN"/>
    <property type="match status" value="1"/>
</dbReference>
<evidence type="ECO:0000256" key="1">
    <source>
        <dbReference type="SAM" id="Coils"/>
    </source>
</evidence>
<keyword evidence="6" id="KW-1185">Reference proteome</keyword>
<feature type="transmembrane region" description="Helical" evidence="2">
    <location>
        <begin position="40"/>
        <end position="61"/>
    </location>
</feature>
<feature type="coiled-coil region" evidence="1">
    <location>
        <begin position="269"/>
        <end position="296"/>
    </location>
</feature>
<name>A0ABD2WJ45_9HYME</name>
<gene>
    <name evidence="5" type="ORF">TKK_012703</name>
</gene>
<evidence type="ECO:0008006" key="7">
    <source>
        <dbReference type="Google" id="ProtNLM"/>
    </source>
</evidence>
<evidence type="ECO:0000256" key="2">
    <source>
        <dbReference type="SAM" id="Phobius"/>
    </source>
</evidence>
<evidence type="ECO:0000259" key="4">
    <source>
        <dbReference type="Pfam" id="PF16041"/>
    </source>
</evidence>
<accession>A0ABD2WJ45</accession>